<dbReference type="NCBIfam" id="TIGR03067">
    <property type="entry name" value="Planc_TIGR03067"/>
    <property type="match status" value="1"/>
</dbReference>
<evidence type="ECO:0000313" key="1">
    <source>
        <dbReference type="EMBL" id="MBP3956353.1"/>
    </source>
</evidence>
<keyword evidence="2" id="KW-1185">Reference proteome</keyword>
<proteinExistence type="predicted"/>
<accession>A0ABS5BU03</accession>
<dbReference type="InterPro" id="IPR017504">
    <property type="entry name" value="CHP03067_Planctomycetes"/>
</dbReference>
<evidence type="ECO:0000313" key="2">
    <source>
        <dbReference type="Proteomes" id="UP000676565"/>
    </source>
</evidence>
<reference evidence="1 2" key="1">
    <citation type="submission" date="2021-04" db="EMBL/GenBank/DDBJ databases">
        <authorList>
            <person name="Ivanova A."/>
        </authorList>
    </citation>
    <scope>NUCLEOTIDE SEQUENCE [LARGE SCALE GENOMIC DNA]</scope>
    <source>
        <strain evidence="1 2">G18</strain>
    </source>
</reference>
<comment type="caution">
    <text evidence="1">The sequence shown here is derived from an EMBL/GenBank/DDBJ whole genome shotgun (WGS) entry which is preliminary data.</text>
</comment>
<protein>
    <submittedName>
        <fullName evidence="1">TIGR03067 domain-containing protein</fullName>
    </submittedName>
</protein>
<gene>
    <name evidence="1" type="ORF">J8F10_13790</name>
</gene>
<organism evidence="1 2">
    <name type="scientific">Gemmata palustris</name>
    <dbReference type="NCBI Taxonomy" id="2822762"/>
    <lineage>
        <taxon>Bacteria</taxon>
        <taxon>Pseudomonadati</taxon>
        <taxon>Planctomycetota</taxon>
        <taxon>Planctomycetia</taxon>
        <taxon>Gemmatales</taxon>
        <taxon>Gemmataceae</taxon>
        <taxon>Gemmata</taxon>
    </lineage>
</organism>
<dbReference type="EMBL" id="JAGKQQ010000001">
    <property type="protein sequence ID" value="MBP3956353.1"/>
    <property type="molecule type" value="Genomic_DNA"/>
</dbReference>
<sequence>MLQTSGTERTPRPNSGHWEFEANMVRLHKDEGVFYRAVRYTLDVSREPKQIDLVFGGAVLKGIYEVKGDTLRVAYAQSDKDVRPTHFEGGTGAARFLFKRKK</sequence>
<name>A0ABS5BU03_9BACT</name>
<dbReference type="Proteomes" id="UP000676565">
    <property type="component" value="Unassembled WGS sequence"/>
</dbReference>